<evidence type="ECO:0000256" key="3">
    <source>
        <dbReference type="ARBA" id="ARBA00011649"/>
    </source>
</evidence>
<dbReference type="AlphaFoldDB" id="B4R8R5"/>
<evidence type="ECO:0000256" key="1">
    <source>
        <dbReference type="ARBA" id="ARBA00002444"/>
    </source>
</evidence>
<dbReference type="GO" id="GO:0016491">
    <property type="term" value="F:oxidoreductase activity"/>
    <property type="evidence" value="ECO:0007669"/>
    <property type="project" value="InterPro"/>
</dbReference>
<dbReference type="CDD" id="cd00290">
    <property type="entry name" value="cytochrome_b_C"/>
    <property type="match status" value="1"/>
</dbReference>
<feature type="binding site" evidence="14">
    <location>
        <position position="216"/>
    </location>
    <ligand>
        <name>a ubiquinone</name>
        <dbReference type="ChEBI" id="CHEBI:16389"/>
    </ligand>
</feature>
<sequence length="440" mass="48981">MSGHSTYEPKTGFERWMDMRLPVIRLAYDSVVAFPTPKNLNYWWTFGGILALMLGVQIVTGIVLVMHYVPHVDHAFASVERIMRDVNYGWLIRYMHANGASMFFVAVYIHILRNLYYGSYKAPREVLWIIGCLIYLVMMATAFMGYVLPWGQMSFHGAVVITNLLGALPIVGESITTWLWGGFAVDNPTLNRFFSLHYLLPFVLAGLVGLHIWALHVPGNNNPLGVNVKSSEDTVPFHPYYTVKDGFAISIFLILFASFVFYNPNILGHADNYIPANPLVTPAHIVPEWYFLPFYAILRAIPDKLGGVLAMFGAIGVLFVLPWLDTSKVRSMRYRPTARLYFLIFVLACIVLGLCGAKLPDDPVIPGVGGGFQLLDANINSYVWLSRVATAYYFAYFLLVLPILGLTEKPLPVPESISAPVLSHPATTPAGAVASPEKRG</sequence>
<dbReference type="InterPro" id="IPR005797">
    <property type="entry name" value="Cyt_b/b6_N"/>
</dbReference>
<dbReference type="Pfam" id="PF00033">
    <property type="entry name" value="Cytochrome_B"/>
    <property type="match status" value="1"/>
</dbReference>
<evidence type="ECO:0000256" key="15">
    <source>
        <dbReference type="PIRSR" id="PIRSR038885-2"/>
    </source>
</evidence>
<evidence type="ECO:0000256" key="9">
    <source>
        <dbReference type="ARBA" id="ARBA00022723"/>
    </source>
</evidence>
<feature type="transmembrane region" description="Helical" evidence="17">
    <location>
        <begin position="90"/>
        <end position="111"/>
    </location>
</feature>
<keyword evidence="8 16" id="KW-0812">Transmembrane</keyword>
<evidence type="ECO:0000256" key="5">
    <source>
        <dbReference type="ARBA" id="ARBA00022448"/>
    </source>
</evidence>
<reference evidence="20 21" key="1">
    <citation type="journal article" date="2008" name="BMC Genomics">
        <title>Complete genome of Phenylobacterium zucineum - a novel facultative intracellular bacterium isolated from human erythroleukemia cell line K562.</title>
        <authorList>
            <person name="Luo Y."/>
            <person name="Xu X."/>
            <person name="Ding Z."/>
            <person name="Liu Z."/>
            <person name="Zhang B."/>
            <person name="Yan Z."/>
            <person name="Sun J."/>
            <person name="Hu S."/>
            <person name="Hu X."/>
        </authorList>
    </citation>
    <scope>NUCLEOTIDE SEQUENCE [LARGE SCALE GENOMIC DNA]</scope>
    <source>
        <strain evidence="20 21">HLK1</strain>
    </source>
</reference>
<feature type="transmembrane region" description="Helical" evidence="17">
    <location>
        <begin position="193"/>
        <end position="215"/>
    </location>
</feature>
<dbReference type="InterPro" id="IPR048259">
    <property type="entry name" value="Cytochrome_b_N_euk/bac"/>
</dbReference>
<feature type="transmembrane region" description="Helical" evidence="17">
    <location>
        <begin position="42"/>
        <end position="69"/>
    </location>
</feature>
<evidence type="ECO:0000256" key="2">
    <source>
        <dbReference type="ARBA" id="ARBA00004141"/>
    </source>
</evidence>
<evidence type="ECO:0000256" key="13">
    <source>
        <dbReference type="ARBA" id="ARBA00023136"/>
    </source>
</evidence>
<keyword evidence="21" id="KW-1185">Reference proteome</keyword>
<comment type="cofactor">
    <cofactor evidence="15">
        <name>heme</name>
        <dbReference type="ChEBI" id="CHEBI:30413"/>
    </cofactor>
    <text evidence="15">Binds 2 heme groups non-covalently.</text>
</comment>
<name>B4R8R5_PHEZH</name>
<evidence type="ECO:0000256" key="17">
    <source>
        <dbReference type="SAM" id="Phobius"/>
    </source>
</evidence>
<dbReference type="InterPro" id="IPR016174">
    <property type="entry name" value="Di-haem_cyt_TM"/>
</dbReference>
<dbReference type="KEGG" id="pzu:PHZ_c2871"/>
<comment type="function">
    <text evidence="1 16">Component of the ubiquinol-cytochrome c reductase complex (complex III or cytochrome b-c1 complex), which is a respiratory chain that generates an electrochemical potential coupled to ATP synthesis.</text>
</comment>
<comment type="cofactor">
    <cofactor evidence="16">
        <name>heme b</name>
        <dbReference type="ChEBI" id="CHEBI:60344"/>
    </cofactor>
    <text evidence="16">Binds 2 heme groups non-covalently.</text>
</comment>
<dbReference type="SUPFAM" id="SSF81342">
    <property type="entry name" value="Transmembrane di-heme cytochromes"/>
    <property type="match status" value="1"/>
</dbReference>
<feature type="binding site" description="axial binding residue" evidence="15">
    <location>
        <position position="211"/>
    </location>
    <ligand>
        <name>heme b</name>
        <dbReference type="ChEBI" id="CHEBI:60344"/>
        <label>b566</label>
    </ligand>
    <ligandPart>
        <name>Fe</name>
        <dbReference type="ChEBI" id="CHEBI:18248"/>
    </ligandPart>
</feature>
<evidence type="ECO:0000256" key="8">
    <source>
        <dbReference type="ARBA" id="ARBA00022692"/>
    </source>
</evidence>
<evidence type="ECO:0000256" key="14">
    <source>
        <dbReference type="PIRSR" id="PIRSR038885-1"/>
    </source>
</evidence>
<dbReference type="PROSITE" id="PS51002">
    <property type="entry name" value="CYTB_NTER"/>
    <property type="match status" value="1"/>
</dbReference>
<evidence type="ECO:0000313" key="21">
    <source>
        <dbReference type="Proteomes" id="UP000001868"/>
    </source>
</evidence>
<proteinExistence type="inferred from homology"/>
<dbReference type="PROSITE" id="PS51003">
    <property type="entry name" value="CYTB_CTER"/>
    <property type="match status" value="1"/>
</dbReference>
<keyword evidence="7 16" id="KW-0679">Respiratory chain</keyword>
<accession>B4R8R5</accession>
<gene>
    <name evidence="20" type="primary">petB</name>
    <name evidence="20" type="ordered locus">PHZ_c2871</name>
</gene>
<dbReference type="InterPro" id="IPR048260">
    <property type="entry name" value="Cytochrome_b_C_euk/bac"/>
</dbReference>
<protein>
    <recommendedName>
        <fullName evidence="4 16">Cytochrome b</fullName>
    </recommendedName>
</protein>
<evidence type="ECO:0000256" key="10">
    <source>
        <dbReference type="ARBA" id="ARBA00022982"/>
    </source>
</evidence>
<evidence type="ECO:0000256" key="12">
    <source>
        <dbReference type="ARBA" id="ARBA00023004"/>
    </source>
</evidence>
<evidence type="ECO:0000256" key="16">
    <source>
        <dbReference type="RuleBase" id="RU003385"/>
    </source>
</evidence>
<comment type="subunit">
    <text evidence="3 16">The main subunits of complex b-c1 are: cytochrome b, cytochrome c1 and the Rieske protein.</text>
</comment>
<dbReference type="Pfam" id="PF00032">
    <property type="entry name" value="Cytochrom_B_C"/>
    <property type="match status" value="1"/>
</dbReference>
<feature type="binding site" description="axial binding residue" evidence="15">
    <location>
        <position position="110"/>
    </location>
    <ligand>
        <name>heme b</name>
        <dbReference type="ChEBI" id="CHEBI:60344"/>
        <label>b566</label>
    </ligand>
    <ligandPart>
        <name>Fe</name>
        <dbReference type="ChEBI" id="CHEBI:18248"/>
    </ligandPart>
</feature>
<feature type="transmembrane region" description="Helical" evidence="17">
    <location>
        <begin position="246"/>
        <end position="262"/>
    </location>
</feature>
<feature type="domain" description="Cytochrome b/b6 C-terminal region profile" evidence="19">
    <location>
        <begin position="227"/>
        <end position="415"/>
    </location>
</feature>
<dbReference type="HOGENOM" id="CLU_031114_3_0_5"/>
<evidence type="ECO:0000256" key="6">
    <source>
        <dbReference type="ARBA" id="ARBA00022617"/>
    </source>
</evidence>
<evidence type="ECO:0000313" key="20">
    <source>
        <dbReference type="EMBL" id="ACG79280.1"/>
    </source>
</evidence>
<dbReference type="GO" id="GO:0046872">
    <property type="term" value="F:metal ion binding"/>
    <property type="evidence" value="ECO:0007669"/>
    <property type="project" value="UniProtKB-KW"/>
</dbReference>
<feature type="transmembrane region" description="Helical" evidence="17">
    <location>
        <begin position="160"/>
        <end position="181"/>
    </location>
</feature>
<comment type="subcellular location">
    <subcellularLocation>
        <location evidence="2">Membrane</location>
        <topology evidence="2">Multi-pass membrane protein</topology>
    </subcellularLocation>
</comment>
<dbReference type="InterPro" id="IPR036150">
    <property type="entry name" value="Cyt_b/b6_C_sf"/>
</dbReference>
<dbReference type="EMBL" id="CP000747">
    <property type="protein sequence ID" value="ACG79280.1"/>
    <property type="molecule type" value="Genomic_DNA"/>
</dbReference>
<dbReference type="FunFam" id="1.20.810.10:FF:000004">
    <property type="entry name" value="Cytochrome b"/>
    <property type="match status" value="1"/>
</dbReference>
<feature type="transmembrane region" description="Helical" evidence="17">
    <location>
        <begin position="379"/>
        <end position="401"/>
    </location>
</feature>
<dbReference type="RefSeq" id="WP_012523418.1">
    <property type="nucleotide sequence ID" value="NC_011144.1"/>
</dbReference>
<dbReference type="CDD" id="cd00284">
    <property type="entry name" value="Cytochrome_b_N"/>
    <property type="match status" value="1"/>
</dbReference>
<dbReference type="SUPFAM" id="SSF81648">
    <property type="entry name" value="a domain/subunit of cytochrome bc1 complex (Ubiquinol-cytochrome c reductase)"/>
    <property type="match status" value="1"/>
</dbReference>
<organism evidence="20 21">
    <name type="scientific">Phenylobacterium zucineum (strain HLK1)</name>
    <dbReference type="NCBI Taxonomy" id="450851"/>
    <lineage>
        <taxon>Bacteria</taxon>
        <taxon>Pseudomonadati</taxon>
        <taxon>Pseudomonadota</taxon>
        <taxon>Alphaproteobacteria</taxon>
        <taxon>Caulobacterales</taxon>
        <taxon>Caulobacteraceae</taxon>
        <taxon>Phenylobacterium</taxon>
    </lineage>
</organism>
<evidence type="ECO:0000256" key="11">
    <source>
        <dbReference type="ARBA" id="ARBA00022989"/>
    </source>
</evidence>
<dbReference type="Proteomes" id="UP000001868">
    <property type="component" value="Chromosome"/>
</dbReference>
<evidence type="ECO:0000259" key="18">
    <source>
        <dbReference type="PROSITE" id="PS51002"/>
    </source>
</evidence>
<keyword evidence="13 17" id="KW-0472">Membrane</keyword>
<dbReference type="InterPro" id="IPR005798">
    <property type="entry name" value="Cyt_b/b6_C"/>
</dbReference>
<dbReference type="OrthoDB" id="9804503at2"/>
<evidence type="ECO:0000256" key="7">
    <source>
        <dbReference type="ARBA" id="ARBA00022660"/>
    </source>
</evidence>
<keyword evidence="12 15" id="KW-0408">Iron</keyword>
<keyword evidence="9 15" id="KW-0479">Metal-binding</keyword>
<dbReference type="InterPro" id="IPR030689">
    <property type="entry name" value="Cytochrome_b"/>
</dbReference>
<feature type="transmembrane region" description="Helical" evidence="17">
    <location>
        <begin position="305"/>
        <end position="324"/>
    </location>
</feature>
<dbReference type="Gene3D" id="1.20.810.10">
    <property type="entry name" value="Cytochrome Bc1 Complex, Chain C"/>
    <property type="match status" value="1"/>
</dbReference>
<dbReference type="GO" id="GO:0008121">
    <property type="term" value="F:quinol-cytochrome-c reductase activity"/>
    <property type="evidence" value="ECO:0007669"/>
    <property type="project" value="InterPro"/>
</dbReference>
<keyword evidence="10 16" id="KW-0249">Electron transport</keyword>
<feature type="binding site" description="axial binding residue" evidence="15">
    <location>
        <position position="197"/>
    </location>
    <ligand>
        <name>heme b</name>
        <dbReference type="ChEBI" id="CHEBI:60344"/>
        <label>b562</label>
    </ligand>
    <ligandPart>
        <name>Fe</name>
        <dbReference type="ChEBI" id="CHEBI:18248"/>
    </ligandPart>
</feature>
<dbReference type="InterPro" id="IPR027387">
    <property type="entry name" value="Cytb/b6-like_sf"/>
</dbReference>
<evidence type="ECO:0000259" key="19">
    <source>
        <dbReference type="PROSITE" id="PS51003"/>
    </source>
</evidence>
<keyword evidence="5 16" id="KW-0813">Transport</keyword>
<dbReference type="STRING" id="450851.PHZ_c2871"/>
<keyword evidence="11 17" id="KW-1133">Transmembrane helix</keyword>
<feature type="domain" description="Cytochrome b/b6 N-terminal region profile" evidence="18">
    <location>
        <begin position="13"/>
        <end position="224"/>
    </location>
</feature>
<feature type="transmembrane region" description="Helical" evidence="17">
    <location>
        <begin position="126"/>
        <end position="148"/>
    </location>
</feature>
<evidence type="ECO:0000256" key="4">
    <source>
        <dbReference type="ARBA" id="ARBA00013531"/>
    </source>
</evidence>
<dbReference type="GO" id="GO:0045275">
    <property type="term" value="C:respiratory chain complex III"/>
    <property type="evidence" value="ECO:0007669"/>
    <property type="project" value="InterPro"/>
</dbReference>
<keyword evidence="6 15" id="KW-0349">Heme</keyword>
<feature type="binding site" description="axial binding residue" evidence="15">
    <location>
        <position position="96"/>
    </location>
    <ligand>
        <name>heme b</name>
        <dbReference type="ChEBI" id="CHEBI:60344"/>
        <label>b562</label>
    </ligand>
    <ligandPart>
        <name>Fe</name>
        <dbReference type="ChEBI" id="CHEBI:18248"/>
    </ligandPart>
</feature>
<dbReference type="PIRSF" id="PIRSF038885">
    <property type="entry name" value="COB"/>
    <property type="match status" value="1"/>
</dbReference>
<dbReference type="eggNOG" id="COG1290">
    <property type="taxonomic scope" value="Bacteria"/>
</dbReference>
<dbReference type="PANTHER" id="PTHR19271">
    <property type="entry name" value="CYTOCHROME B"/>
    <property type="match status" value="1"/>
</dbReference>
<dbReference type="GO" id="GO:0022904">
    <property type="term" value="P:respiratory electron transport chain"/>
    <property type="evidence" value="ECO:0007669"/>
    <property type="project" value="InterPro"/>
</dbReference>
<dbReference type="PANTHER" id="PTHR19271:SF16">
    <property type="entry name" value="CYTOCHROME B"/>
    <property type="match status" value="1"/>
</dbReference>
<comment type="similarity">
    <text evidence="16">Belongs to the cytochrome b family.</text>
</comment>
<feature type="transmembrane region" description="Helical" evidence="17">
    <location>
        <begin position="340"/>
        <end position="359"/>
    </location>
</feature>